<proteinExistence type="predicted"/>
<reference evidence="1 2" key="1">
    <citation type="submission" date="2018-06" db="EMBL/GenBank/DDBJ databases">
        <title>Genomic Encyclopedia of Archaeal and Bacterial Type Strains, Phase II (KMG-II): from individual species to whole genera.</title>
        <authorList>
            <person name="Goeker M."/>
        </authorList>
    </citation>
    <scope>NUCLEOTIDE SEQUENCE [LARGE SCALE GENOMIC DNA]</scope>
    <source>
        <strain evidence="1 2">DSM 27372</strain>
    </source>
</reference>
<name>A0A318U9A6_9SPHI</name>
<accession>A0A318U9A6</accession>
<dbReference type="OrthoDB" id="1443382at2"/>
<protein>
    <submittedName>
        <fullName evidence="1">Uncharacterized protein</fullName>
    </submittedName>
</protein>
<keyword evidence="2" id="KW-1185">Reference proteome</keyword>
<organism evidence="1 2">
    <name type="scientific">Pedobacter nutrimenti</name>
    <dbReference type="NCBI Taxonomy" id="1241337"/>
    <lineage>
        <taxon>Bacteria</taxon>
        <taxon>Pseudomonadati</taxon>
        <taxon>Bacteroidota</taxon>
        <taxon>Sphingobacteriia</taxon>
        <taxon>Sphingobacteriales</taxon>
        <taxon>Sphingobacteriaceae</taxon>
        <taxon>Pedobacter</taxon>
    </lineage>
</organism>
<dbReference type="RefSeq" id="WP_110834713.1">
    <property type="nucleotide sequence ID" value="NZ_QKLU01000012.1"/>
</dbReference>
<evidence type="ECO:0000313" key="1">
    <source>
        <dbReference type="EMBL" id="PYF68456.1"/>
    </source>
</evidence>
<evidence type="ECO:0000313" key="2">
    <source>
        <dbReference type="Proteomes" id="UP000248198"/>
    </source>
</evidence>
<sequence length="90" mass="10121">MNQVTKEDKFKFAGMMINEGKITTISALYKHIPKKDVAEIIGVNGTKFSNVKSNHPESFKLSDVQKLSLALKVDFLSMAKIFDNSMKQLI</sequence>
<dbReference type="AlphaFoldDB" id="A0A318U9A6"/>
<dbReference type="EMBL" id="QKLU01000012">
    <property type="protein sequence ID" value="PYF68456.1"/>
    <property type="molecule type" value="Genomic_DNA"/>
</dbReference>
<dbReference type="Proteomes" id="UP000248198">
    <property type="component" value="Unassembled WGS sequence"/>
</dbReference>
<gene>
    <name evidence="1" type="ORF">B0O44_11243</name>
</gene>
<comment type="caution">
    <text evidence="1">The sequence shown here is derived from an EMBL/GenBank/DDBJ whole genome shotgun (WGS) entry which is preliminary data.</text>
</comment>